<dbReference type="Gene3D" id="2.30.30.30">
    <property type="match status" value="1"/>
</dbReference>
<dbReference type="SUPFAM" id="SSF50104">
    <property type="entry name" value="Translation proteins SH3-like domain"/>
    <property type="match status" value="1"/>
</dbReference>
<dbReference type="InterPro" id="IPR008991">
    <property type="entry name" value="Translation_prot_SH3-like_sf"/>
</dbReference>
<reference evidence="7" key="1">
    <citation type="journal article" date="2017" name="Nature">
        <title>Metagenomic exploration of ASGARD archaea illuminates the origin of cellular complexity in eukaryotes.</title>
        <authorList>
            <person name="Zaremba-Niedzwiedzka K."/>
            <person name="Caceres E.F."/>
            <person name="Saw J.H.W."/>
            <person name="Backstrom D."/>
            <person name="Juzokaite L."/>
            <person name="Vancaester E."/>
            <person name="Seitz K.W."/>
            <person name="Anantharaman K."/>
            <person name="Starnawski P."/>
            <person name="Kjeldsen K.U."/>
            <person name="Stott M.B."/>
            <person name="Nunoura T."/>
            <person name="Banfield J.F."/>
            <person name="Schramm A."/>
            <person name="Baker B.J."/>
            <person name="Spang A."/>
            <person name="Ettema T.J.G."/>
        </authorList>
    </citation>
    <scope>NUCLEOTIDE SEQUENCE</scope>
    <source>
        <strain evidence="7">TIV_1</strain>
    </source>
</reference>
<dbReference type="NCBIfam" id="TIGR01080">
    <property type="entry name" value="rplX_A_E"/>
    <property type="match status" value="1"/>
</dbReference>
<keyword evidence="3 4" id="KW-0687">Ribonucleoprotein</keyword>
<dbReference type="EMBL" id="KX765052">
    <property type="protein sequence ID" value="AOZ56138.1"/>
    <property type="molecule type" value="Genomic_DNA"/>
</dbReference>
<dbReference type="SMART" id="SM00739">
    <property type="entry name" value="KOW"/>
    <property type="match status" value="1"/>
</dbReference>
<proteinExistence type="inferred from homology"/>
<feature type="domain" description="KOW" evidence="6">
    <location>
        <begin position="46"/>
        <end position="73"/>
    </location>
</feature>
<accession>A0A1L2JK86</accession>
<name>A0A1L2JK86_9CREN</name>
<evidence type="ECO:0000256" key="5">
    <source>
        <dbReference type="SAM" id="MobiDB-lite"/>
    </source>
</evidence>
<protein>
    <recommendedName>
        <fullName evidence="4">Large ribosomal subunit protein uL24</fullName>
    </recommendedName>
</protein>
<dbReference type="InterPro" id="IPR041988">
    <property type="entry name" value="Ribosomal_uL24_KOW"/>
</dbReference>
<evidence type="ECO:0000313" key="7">
    <source>
        <dbReference type="EMBL" id="AOZ56138.1"/>
    </source>
</evidence>
<dbReference type="GO" id="GO:0019843">
    <property type="term" value="F:rRNA binding"/>
    <property type="evidence" value="ECO:0007669"/>
    <property type="project" value="UniProtKB-UniRule"/>
</dbReference>
<dbReference type="FunFam" id="2.30.30.30:FF:000009">
    <property type="entry name" value="60S ribosomal protein L26"/>
    <property type="match status" value="1"/>
</dbReference>
<keyword evidence="4" id="KW-0694">RNA-binding</keyword>
<dbReference type="GO" id="GO:0003735">
    <property type="term" value="F:structural constituent of ribosome"/>
    <property type="evidence" value="ECO:0007669"/>
    <property type="project" value="UniProtKB-UniRule"/>
</dbReference>
<keyword evidence="4" id="KW-0699">rRNA-binding</keyword>
<comment type="function">
    <text evidence="4">One of two assembly initiator proteins, it binds directly to the 5'-end of the 23S rRNA, where it nucleates assembly of the 50S subunit.</text>
</comment>
<sequence>MARPRSSKPGKQRKYEATAPLHERRKFLTAPLSPGLQEKYGVKRLPVRKGDKVLIVRGDYMASEGKIVRVDYKKIRIYIENVTRKKADGTEIHVPIHPSKVMITELKLGDSPREKIIERRRG</sequence>
<organism evidence="7">
    <name type="scientific">uncultured korarchaeote</name>
    <dbReference type="NCBI Taxonomy" id="161241"/>
    <lineage>
        <taxon>Archaea</taxon>
        <taxon>Thermoproteota</taxon>
        <taxon>environmental samples</taxon>
    </lineage>
</organism>
<dbReference type="InterPro" id="IPR014722">
    <property type="entry name" value="Rib_uL2_dom2"/>
</dbReference>
<evidence type="ECO:0000256" key="4">
    <source>
        <dbReference type="HAMAP-Rule" id="MF_01326"/>
    </source>
</evidence>
<dbReference type="Pfam" id="PF16906">
    <property type="entry name" value="Ribosomal_L26"/>
    <property type="match status" value="1"/>
</dbReference>
<dbReference type="HAMAP" id="MF_01326_A">
    <property type="entry name" value="Ribosomal_uL24_A"/>
    <property type="match status" value="1"/>
</dbReference>
<evidence type="ECO:0000256" key="3">
    <source>
        <dbReference type="ARBA" id="ARBA00023274"/>
    </source>
</evidence>
<dbReference type="AlphaFoldDB" id="A0A1L2JK86"/>
<dbReference type="GO" id="GO:0015934">
    <property type="term" value="C:large ribosomal subunit"/>
    <property type="evidence" value="ECO:0007669"/>
    <property type="project" value="UniProtKB-UniRule"/>
</dbReference>
<dbReference type="Pfam" id="PF00467">
    <property type="entry name" value="KOW"/>
    <property type="match status" value="1"/>
</dbReference>
<keyword evidence="2 4" id="KW-0689">Ribosomal protein</keyword>
<comment type="similarity">
    <text evidence="1 4">Belongs to the universal ribosomal protein uL24 family.</text>
</comment>
<dbReference type="PANTHER" id="PTHR11143">
    <property type="entry name" value="60S RIBOSOMAL PROTEIN L26 FAMILY MEMBER"/>
    <property type="match status" value="1"/>
</dbReference>
<comment type="subunit">
    <text evidence="4">Part of the 50S ribosomal subunit.</text>
</comment>
<feature type="region of interest" description="Disordered" evidence="5">
    <location>
        <begin position="1"/>
        <end position="20"/>
    </location>
</feature>
<evidence type="ECO:0000259" key="6">
    <source>
        <dbReference type="SMART" id="SM00739"/>
    </source>
</evidence>
<dbReference type="CDD" id="cd06089">
    <property type="entry name" value="KOW_RPL26"/>
    <property type="match status" value="1"/>
</dbReference>
<dbReference type="InterPro" id="IPR005824">
    <property type="entry name" value="KOW"/>
</dbReference>
<dbReference type="GO" id="GO:0006412">
    <property type="term" value="P:translation"/>
    <property type="evidence" value="ECO:0007669"/>
    <property type="project" value="UniProtKB-UniRule"/>
</dbReference>
<evidence type="ECO:0000256" key="1">
    <source>
        <dbReference type="ARBA" id="ARBA00010618"/>
    </source>
</evidence>
<gene>
    <name evidence="4" type="primary">rpl24</name>
</gene>
<feature type="compositionally biased region" description="Basic residues" evidence="5">
    <location>
        <begin position="1"/>
        <end position="12"/>
    </location>
</feature>
<comment type="function">
    <text evidence="4">Located at the polypeptide exit tunnel on the outside of the subunit.</text>
</comment>
<dbReference type="InterPro" id="IPR005756">
    <property type="entry name" value="Ribosomal_uL24_euk/arc"/>
</dbReference>
<evidence type="ECO:0000256" key="2">
    <source>
        <dbReference type="ARBA" id="ARBA00022980"/>
    </source>
</evidence>